<dbReference type="GO" id="GO:0007098">
    <property type="term" value="P:centrosome cycle"/>
    <property type="evidence" value="ECO:0007669"/>
    <property type="project" value="TreeGrafter"/>
</dbReference>
<keyword evidence="7 10" id="KW-0175">Coiled coil</keyword>
<comment type="similarity">
    <text evidence="2">Belongs to the HAUS1 family.</text>
</comment>
<reference evidence="11 12" key="1">
    <citation type="submission" date="2019-09" db="EMBL/GenBank/DDBJ databases">
        <title>Bird 10,000 Genomes (B10K) Project - Family phase.</title>
        <authorList>
            <person name="Zhang G."/>
        </authorList>
    </citation>
    <scope>NUCLEOTIDE SEQUENCE [LARGE SCALE GENOMIC DNA]</scope>
    <source>
        <strain evidence="11">B10K-DU-002-71</strain>
        <tissue evidence="11">Muscle</tissue>
    </source>
</reference>
<keyword evidence="12" id="KW-1185">Reference proteome</keyword>
<evidence type="ECO:0000256" key="4">
    <source>
        <dbReference type="ARBA" id="ARBA00022618"/>
    </source>
</evidence>
<dbReference type="GO" id="GO:0051301">
    <property type="term" value="P:cell division"/>
    <property type="evidence" value="ECO:0007669"/>
    <property type="project" value="UniProtKB-KW"/>
</dbReference>
<keyword evidence="8" id="KW-0206">Cytoskeleton</keyword>
<organism evidence="11 12">
    <name type="scientific">Pomatostomus ruficeps</name>
    <name type="common">Chestnut-crowned babbler</name>
    <dbReference type="NCBI Taxonomy" id="9176"/>
    <lineage>
        <taxon>Eukaryota</taxon>
        <taxon>Metazoa</taxon>
        <taxon>Chordata</taxon>
        <taxon>Craniata</taxon>
        <taxon>Vertebrata</taxon>
        <taxon>Euteleostomi</taxon>
        <taxon>Archelosauria</taxon>
        <taxon>Archosauria</taxon>
        <taxon>Dinosauria</taxon>
        <taxon>Saurischia</taxon>
        <taxon>Theropoda</taxon>
        <taxon>Coelurosauria</taxon>
        <taxon>Aves</taxon>
        <taxon>Neognathae</taxon>
        <taxon>Neoaves</taxon>
        <taxon>Telluraves</taxon>
        <taxon>Australaves</taxon>
        <taxon>Passeriformes</taxon>
        <taxon>Sylvioidea</taxon>
        <taxon>Timaliidae</taxon>
        <taxon>Pomatostomus</taxon>
    </lineage>
</organism>
<dbReference type="GO" id="GO:0070652">
    <property type="term" value="C:HAUS complex"/>
    <property type="evidence" value="ECO:0007669"/>
    <property type="project" value="InterPro"/>
</dbReference>
<dbReference type="GO" id="GO:0005819">
    <property type="term" value="C:spindle"/>
    <property type="evidence" value="ECO:0007669"/>
    <property type="project" value="UniProtKB-SubCell"/>
</dbReference>
<dbReference type="PRINTS" id="PR02087">
    <property type="entry name" value="HAUSAUGMINL1"/>
</dbReference>
<dbReference type="GO" id="GO:0005829">
    <property type="term" value="C:cytosol"/>
    <property type="evidence" value="ECO:0007669"/>
    <property type="project" value="TreeGrafter"/>
</dbReference>
<dbReference type="Proteomes" id="UP000583496">
    <property type="component" value="Unassembled WGS sequence"/>
</dbReference>
<feature type="non-terminal residue" evidence="11">
    <location>
        <position position="237"/>
    </location>
</feature>
<keyword evidence="5" id="KW-0493">Microtubule</keyword>
<accession>A0A7L2TH64</accession>
<evidence type="ECO:0000256" key="8">
    <source>
        <dbReference type="ARBA" id="ARBA00023212"/>
    </source>
</evidence>
<dbReference type="GO" id="GO:0005874">
    <property type="term" value="C:microtubule"/>
    <property type="evidence" value="ECO:0007669"/>
    <property type="project" value="UniProtKB-KW"/>
</dbReference>
<evidence type="ECO:0000256" key="9">
    <source>
        <dbReference type="ARBA" id="ARBA00023306"/>
    </source>
</evidence>
<evidence type="ECO:0000313" key="11">
    <source>
        <dbReference type="EMBL" id="NXS32223.1"/>
    </source>
</evidence>
<protein>
    <submittedName>
        <fullName evidence="11">HAUS1 protein</fullName>
    </submittedName>
</protein>
<comment type="subcellular location">
    <subcellularLocation>
        <location evidence="1">Cytoplasm</location>
        <location evidence="1">Cytoskeleton</location>
        <location evidence="1">Spindle</location>
    </subcellularLocation>
</comment>
<evidence type="ECO:0000256" key="7">
    <source>
        <dbReference type="ARBA" id="ARBA00023054"/>
    </source>
</evidence>
<dbReference type="GO" id="GO:0051225">
    <property type="term" value="P:spindle assembly"/>
    <property type="evidence" value="ECO:0007669"/>
    <property type="project" value="InterPro"/>
</dbReference>
<dbReference type="PANTHER" id="PTHR31570:SF1">
    <property type="entry name" value="HAUS AUGMIN-LIKE COMPLEX SUBUNIT 1"/>
    <property type="match status" value="1"/>
</dbReference>
<dbReference type="EMBL" id="VYZT01032614">
    <property type="protein sequence ID" value="NXS32223.1"/>
    <property type="molecule type" value="Genomic_DNA"/>
</dbReference>
<evidence type="ECO:0000256" key="1">
    <source>
        <dbReference type="ARBA" id="ARBA00004186"/>
    </source>
</evidence>
<sequence>QVTLWLKKIYVDVPIPKYEVNERTVDILHKVMKCNVERDRDLSWLIEDMKVQATKYEAEAEYWQDILGESLGLSVDSLSKEATTDFSDMVESAMALEVKDTSLISFYCAINEMTSELFQTKSINEEMEVVLKTLTKNLPSALMLLKELEEDMKKLKESQEAENAKAKSRSKNFKFLKYKSKDLKIKIREAEKKLIATGLDQSLMYETLVKISEELAALHKEIKPLKKEVKSYHDLPP</sequence>
<dbReference type="AlphaFoldDB" id="A0A7L2TH64"/>
<dbReference type="InterPro" id="IPR026243">
    <property type="entry name" value="HAUS1"/>
</dbReference>
<comment type="caution">
    <text evidence="11">The sequence shown here is derived from an EMBL/GenBank/DDBJ whole genome shotgun (WGS) entry which is preliminary data.</text>
</comment>
<dbReference type="Pfam" id="PF25762">
    <property type="entry name" value="HAUS1"/>
    <property type="match status" value="1"/>
</dbReference>
<keyword evidence="4" id="KW-0132">Cell division</keyword>
<feature type="non-terminal residue" evidence="11">
    <location>
        <position position="1"/>
    </location>
</feature>
<evidence type="ECO:0000313" key="12">
    <source>
        <dbReference type="Proteomes" id="UP000583496"/>
    </source>
</evidence>
<keyword evidence="9" id="KW-0131">Cell cycle</keyword>
<proteinExistence type="inferred from homology"/>
<name>A0A7L2TH64_POMRU</name>
<dbReference type="OrthoDB" id="5372507at2759"/>
<evidence type="ECO:0000256" key="10">
    <source>
        <dbReference type="SAM" id="Coils"/>
    </source>
</evidence>
<feature type="coiled-coil region" evidence="10">
    <location>
        <begin position="131"/>
        <end position="169"/>
    </location>
</feature>
<keyword evidence="3" id="KW-0963">Cytoplasm</keyword>
<evidence type="ECO:0000256" key="3">
    <source>
        <dbReference type="ARBA" id="ARBA00022490"/>
    </source>
</evidence>
<evidence type="ECO:0000256" key="5">
    <source>
        <dbReference type="ARBA" id="ARBA00022701"/>
    </source>
</evidence>
<evidence type="ECO:0000256" key="2">
    <source>
        <dbReference type="ARBA" id="ARBA00005479"/>
    </source>
</evidence>
<keyword evidence="6" id="KW-0498">Mitosis</keyword>
<dbReference type="PANTHER" id="PTHR31570">
    <property type="entry name" value="HAUS AUGMIN-LIKE COMPLEX SUBUNIT 1"/>
    <property type="match status" value="1"/>
</dbReference>
<evidence type="ECO:0000256" key="6">
    <source>
        <dbReference type="ARBA" id="ARBA00022776"/>
    </source>
</evidence>
<gene>
    <name evidence="11" type="primary">Haus1</name>
    <name evidence="11" type="ORF">POSRUF_R13678</name>
</gene>